<evidence type="ECO:0000256" key="5">
    <source>
        <dbReference type="ARBA" id="ARBA00022670"/>
    </source>
</evidence>
<evidence type="ECO:0000256" key="2">
    <source>
        <dbReference type="ARBA" id="ARBA00004613"/>
    </source>
</evidence>
<dbReference type="STRING" id="369401.SAMN05428642_10811"/>
<evidence type="ECO:0000256" key="7">
    <source>
        <dbReference type="ARBA" id="ARBA00022801"/>
    </source>
</evidence>
<feature type="domain" description="Peptidase M14" evidence="12">
    <location>
        <begin position="64"/>
        <end position="335"/>
    </location>
</feature>
<keyword evidence="9" id="KW-0325">Glycoprotein</keyword>
<dbReference type="InterPro" id="IPR000834">
    <property type="entry name" value="Peptidase_M14"/>
</dbReference>
<proteinExistence type="inferred from homology"/>
<dbReference type="GO" id="GO:0004181">
    <property type="term" value="F:metallocarboxypeptidase activity"/>
    <property type="evidence" value="ECO:0007669"/>
    <property type="project" value="InterPro"/>
</dbReference>
<keyword evidence="8" id="KW-0843">Virulence</keyword>
<dbReference type="EMBL" id="FPKV01000008">
    <property type="protein sequence ID" value="SFZ95133.1"/>
    <property type="molecule type" value="Genomic_DNA"/>
</dbReference>
<organism evidence="13 14">
    <name type="scientific">Flaviramulus basaltis</name>
    <dbReference type="NCBI Taxonomy" id="369401"/>
    <lineage>
        <taxon>Bacteria</taxon>
        <taxon>Pseudomonadati</taxon>
        <taxon>Bacteroidota</taxon>
        <taxon>Flavobacteriia</taxon>
        <taxon>Flavobacteriales</taxon>
        <taxon>Flavobacteriaceae</taxon>
        <taxon>Flaviramulus</taxon>
    </lineage>
</organism>
<evidence type="ECO:0000256" key="10">
    <source>
        <dbReference type="PROSITE-ProRule" id="PRU01379"/>
    </source>
</evidence>
<keyword evidence="7" id="KW-0378">Hydrolase</keyword>
<evidence type="ECO:0000256" key="8">
    <source>
        <dbReference type="ARBA" id="ARBA00023026"/>
    </source>
</evidence>
<keyword evidence="6 11" id="KW-0732">Signal</keyword>
<evidence type="ECO:0000256" key="1">
    <source>
        <dbReference type="ARBA" id="ARBA00001947"/>
    </source>
</evidence>
<evidence type="ECO:0000256" key="4">
    <source>
        <dbReference type="ARBA" id="ARBA00022525"/>
    </source>
</evidence>
<keyword evidence="4" id="KW-0964">Secreted</keyword>
<dbReference type="Pfam" id="PF00246">
    <property type="entry name" value="Peptidase_M14"/>
    <property type="match status" value="1"/>
</dbReference>
<feature type="chain" id="PRO_5012769431" evidence="11">
    <location>
        <begin position="33"/>
        <end position="526"/>
    </location>
</feature>
<keyword evidence="5" id="KW-0645">Protease</keyword>
<feature type="active site" description="Proton donor/acceptor" evidence="10">
    <location>
        <position position="311"/>
    </location>
</feature>
<dbReference type="PANTHER" id="PTHR11705">
    <property type="entry name" value="PROTEASE FAMILY M14 CARBOXYPEPTIDASE A,B"/>
    <property type="match status" value="1"/>
</dbReference>
<comment type="subcellular location">
    <subcellularLocation>
        <location evidence="2">Secreted</location>
    </subcellularLocation>
</comment>
<evidence type="ECO:0000256" key="6">
    <source>
        <dbReference type="ARBA" id="ARBA00022729"/>
    </source>
</evidence>
<comment type="similarity">
    <text evidence="3 10">Belongs to the peptidase M14 family.</text>
</comment>
<evidence type="ECO:0000256" key="3">
    <source>
        <dbReference type="ARBA" id="ARBA00005988"/>
    </source>
</evidence>
<reference evidence="13 14" key="1">
    <citation type="submission" date="2016-10" db="EMBL/GenBank/DDBJ databases">
        <authorList>
            <person name="de Groot N.N."/>
        </authorList>
    </citation>
    <scope>NUCLEOTIDE SEQUENCE [LARGE SCALE GENOMIC DNA]</scope>
    <source>
        <strain evidence="13 14">DSM 18180</strain>
    </source>
</reference>
<evidence type="ECO:0000256" key="11">
    <source>
        <dbReference type="SAM" id="SignalP"/>
    </source>
</evidence>
<evidence type="ECO:0000313" key="13">
    <source>
        <dbReference type="EMBL" id="SFZ95133.1"/>
    </source>
</evidence>
<dbReference type="PANTHER" id="PTHR11705:SF83">
    <property type="entry name" value="INACTIVE METALLOCARBOXYPEPTIDASE ECM14"/>
    <property type="match status" value="1"/>
</dbReference>
<keyword evidence="13" id="KW-0121">Carboxypeptidase</keyword>
<dbReference type="Gene3D" id="3.40.630.10">
    <property type="entry name" value="Zn peptidases"/>
    <property type="match status" value="1"/>
</dbReference>
<dbReference type="OrthoDB" id="1111523at2"/>
<dbReference type="PROSITE" id="PS52035">
    <property type="entry name" value="PEPTIDASE_M14"/>
    <property type="match status" value="1"/>
</dbReference>
<accession>A0A1K2IRR8</accession>
<dbReference type="SUPFAM" id="SSF53187">
    <property type="entry name" value="Zn-dependent exopeptidases"/>
    <property type="match status" value="1"/>
</dbReference>
<name>A0A1K2IRR8_9FLAO</name>
<dbReference type="GO" id="GO:0006508">
    <property type="term" value="P:proteolysis"/>
    <property type="evidence" value="ECO:0007669"/>
    <property type="project" value="UniProtKB-KW"/>
</dbReference>
<evidence type="ECO:0000313" key="14">
    <source>
        <dbReference type="Proteomes" id="UP000182544"/>
    </source>
</evidence>
<keyword evidence="14" id="KW-1185">Reference proteome</keyword>
<dbReference type="GO" id="GO:0005615">
    <property type="term" value="C:extracellular space"/>
    <property type="evidence" value="ECO:0007669"/>
    <property type="project" value="TreeGrafter"/>
</dbReference>
<dbReference type="GO" id="GO:0008270">
    <property type="term" value="F:zinc ion binding"/>
    <property type="evidence" value="ECO:0007669"/>
    <property type="project" value="InterPro"/>
</dbReference>
<evidence type="ECO:0000256" key="9">
    <source>
        <dbReference type="ARBA" id="ARBA00023180"/>
    </source>
</evidence>
<feature type="signal peptide" evidence="11">
    <location>
        <begin position="1"/>
        <end position="32"/>
    </location>
</feature>
<dbReference type="AlphaFoldDB" id="A0A1K2IRR8"/>
<protein>
    <submittedName>
        <fullName evidence="13">Zinc carboxypeptidase</fullName>
    </submittedName>
</protein>
<evidence type="ECO:0000259" key="12">
    <source>
        <dbReference type="PROSITE" id="PS52035"/>
    </source>
</evidence>
<comment type="cofactor">
    <cofactor evidence="1">
        <name>Zn(2+)</name>
        <dbReference type="ChEBI" id="CHEBI:29105"/>
    </cofactor>
</comment>
<gene>
    <name evidence="13" type="ORF">SAMN05428642_10811</name>
</gene>
<dbReference type="Proteomes" id="UP000182544">
    <property type="component" value="Unassembled WGS sequence"/>
</dbReference>
<dbReference type="SMART" id="SM00631">
    <property type="entry name" value="Zn_pept"/>
    <property type="match status" value="1"/>
</dbReference>
<sequence length="526" mass="60075">MDWTINANFFFLKMKKISLVIICLFSAITTVAQLNPQSKKITERYFPDADSLENVTPALQKKRGFTDYDELTTFLNTLKSNHSKYVTISYIGESQKGYKIPMVRLTNPNSTTEKIKVWMQGGLHGNEPASTEGVLYLLYTLLNNPKYSYLLDKIDLAVVSMANIDGYLKQSRYASNGLDLNRDQTKLMAPESIVLKKAFSDFNPEVGIDFHEYNSYRRDFYKMGSFGIAGLYDIMFLYSGNPNVPQNMRTLTDSLFVENARQVLTKNKLRFHDYMSTGDYHGEIQFNQGSSNARSSATSYALTNTVSTLIEVRGVNLGRTSFKRRMATTFLIGMSYLKTAFENADLVKNEIIKAQKLNGDISVTSTREIYKDSIEVIDLDTNDLMKMEITVRDAWKSKPKLVRNKPAFYLIDSSHKELIKKLNTLGVKTETLENDTEYEVEAYQITLYDRNEELFEKMNRQTVETQLTNKTIQFSKGTFIISTSQKNAPIITEVLEPEAPNSFVSFGVLETELNNELPIYRLSKKN</sequence>